<organism evidence="4 5">
    <name type="scientific">Limobrevibacterium gyesilva</name>
    <dbReference type="NCBI Taxonomy" id="2991712"/>
    <lineage>
        <taxon>Bacteria</taxon>
        <taxon>Pseudomonadati</taxon>
        <taxon>Pseudomonadota</taxon>
        <taxon>Alphaproteobacteria</taxon>
        <taxon>Acetobacterales</taxon>
        <taxon>Acetobacteraceae</taxon>
        <taxon>Limobrevibacterium</taxon>
    </lineage>
</organism>
<gene>
    <name evidence="4" type="primary">rnk</name>
    <name evidence="4" type="ORF">OL599_01800</name>
</gene>
<dbReference type="Gene3D" id="3.10.50.30">
    <property type="entry name" value="Transcription elongation factor, GreA/GreB, C-terminal domain"/>
    <property type="match status" value="1"/>
</dbReference>
<dbReference type="InterPro" id="IPR023459">
    <property type="entry name" value="Tscrpt_elong_fac_GreA/B_fam"/>
</dbReference>
<keyword evidence="5" id="KW-1185">Reference proteome</keyword>
<feature type="domain" description="Transcription elongation factor GreA/GreB C-terminal" evidence="2">
    <location>
        <begin position="68"/>
        <end position="143"/>
    </location>
</feature>
<dbReference type="Pfam" id="PF01272">
    <property type="entry name" value="GreA_GreB"/>
    <property type="match status" value="1"/>
</dbReference>
<evidence type="ECO:0000259" key="2">
    <source>
        <dbReference type="Pfam" id="PF01272"/>
    </source>
</evidence>
<dbReference type="NCBIfam" id="NF004396">
    <property type="entry name" value="PRK05753.1"/>
    <property type="match status" value="1"/>
</dbReference>
<dbReference type="InterPro" id="IPR029462">
    <property type="entry name" value="Rnk_N"/>
</dbReference>
<feature type="domain" description="Regulator of nucleoside diphosphate kinase N-terminal" evidence="3">
    <location>
        <begin position="22"/>
        <end position="62"/>
    </location>
</feature>
<dbReference type="PANTHER" id="PTHR30437">
    <property type="entry name" value="TRANSCRIPTION ELONGATION FACTOR GREA"/>
    <property type="match status" value="1"/>
</dbReference>
<keyword evidence="4" id="KW-0808">Transferase</keyword>
<dbReference type="GO" id="GO:0003677">
    <property type="term" value="F:DNA binding"/>
    <property type="evidence" value="ECO:0007669"/>
    <property type="project" value="InterPro"/>
</dbReference>
<comment type="caution">
    <text evidence="4">The sequence shown here is derived from an EMBL/GenBank/DDBJ whole genome shotgun (WGS) entry which is preliminary data.</text>
</comment>
<evidence type="ECO:0000259" key="3">
    <source>
        <dbReference type="Pfam" id="PF14760"/>
    </source>
</evidence>
<evidence type="ECO:0000313" key="4">
    <source>
        <dbReference type="EMBL" id="MCW3473302.1"/>
    </source>
</evidence>
<dbReference type="PANTHER" id="PTHR30437:SF5">
    <property type="entry name" value="REGULATOR OF NUCLEOSIDE DIPHOSPHATE KINASE"/>
    <property type="match status" value="1"/>
</dbReference>
<evidence type="ECO:0000256" key="1">
    <source>
        <dbReference type="SAM" id="MobiDB-lite"/>
    </source>
</evidence>
<evidence type="ECO:0000313" key="5">
    <source>
        <dbReference type="Proteomes" id="UP001165679"/>
    </source>
</evidence>
<reference evidence="4" key="1">
    <citation type="submission" date="2022-09" db="EMBL/GenBank/DDBJ databases">
        <title>Rhodovastum sp. nov. RN2-1 isolated from soil in Seongnam, South Korea.</title>
        <authorList>
            <person name="Le N.T."/>
        </authorList>
    </citation>
    <scope>NUCLEOTIDE SEQUENCE</scope>
    <source>
        <strain evidence="4">RN2-1</strain>
    </source>
</reference>
<accession>A0AA41YJM3</accession>
<feature type="region of interest" description="Disordered" evidence="1">
    <location>
        <begin position="1"/>
        <end position="26"/>
    </location>
</feature>
<dbReference type="InterPro" id="IPR001437">
    <property type="entry name" value="Tscrpt_elong_fac_GreA/B_C"/>
</dbReference>
<reference evidence="4" key="2">
    <citation type="submission" date="2022-10" db="EMBL/GenBank/DDBJ databases">
        <authorList>
            <person name="Trinh H.N."/>
        </authorList>
    </citation>
    <scope>NUCLEOTIDE SEQUENCE</scope>
    <source>
        <strain evidence="4">RN2-1</strain>
    </source>
</reference>
<dbReference type="InterPro" id="IPR036953">
    <property type="entry name" value="GreA/GreB_C_sf"/>
</dbReference>
<feature type="compositionally biased region" description="Polar residues" evidence="1">
    <location>
        <begin position="1"/>
        <end position="12"/>
    </location>
</feature>
<protein>
    <submittedName>
        <fullName evidence="4">Nucleoside diphosphate kinase regulator</fullName>
    </submittedName>
</protein>
<sequence>MINPMTTKNGTAGRQALADDNPPLTLSTADEERLSGLATMSARRNAEVAELLLEEIGRAQLVPADQMPEGVVRMHAYVEYRDEATGAVRRVQLVYPHEADIAQGSISVLTLVGAGLLGLAAGQSIMWPTQDGRERRLTVLRVSPEPFESES</sequence>
<dbReference type="GO" id="GO:0016301">
    <property type="term" value="F:kinase activity"/>
    <property type="evidence" value="ECO:0007669"/>
    <property type="project" value="UniProtKB-KW"/>
</dbReference>
<dbReference type="AlphaFoldDB" id="A0AA41YJM3"/>
<dbReference type="Pfam" id="PF14760">
    <property type="entry name" value="Rnk_N"/>
    <property type="match status" value="1"/>
</dbReference>
<keyword evidence="4" id="KW-0418">Kinase</keyword>
<name>A0AA41YJM3_9PROT</name>
<proteinExistence type="predicted"/>
<dbReference type="SUPFAM" id="SSF54534">
    <property type="entry name" value="FKBP-like"/>
    <property type="match status" value="1"/>
</dbReference>
<dbReference type="EMBL" id="JAPDNT010000001">
    <property type="protein sequence ID" value="MCW3473302.1"/>
    <property type="molecule type" value="Genomic_DNA"/>
</dbReference>
<dbReference type="GO" id="GO:0070063">
    <property type="term" value="F:RNA polymerase binding"/>
    <property type="evidence" value="ECO:0007669"/>
    <property type="project" value="InterPro"/>
</dbReference>
<dbReference type="Gene3D" id="1.10.286.20">
    <property type="match status" value="1"/>
</dbReference>
<dbReference type="GO" id="GO:0032784">
    <property type="term" value="P:regulation of DNA-templated transcription elongation"/>
    <property type="evidence" value="ECO:0007669"/>
    <property type="project" value="InterPro"/>
</dbReference>
<dbReference type="GO" id="GO:0006354">
    <property type="term" value="P:DNA-templated transcription elongation"/>
    <property type="evidence" value="ECO:0007669"/>
    <property type="project" value="TreeGrafter"/>
</dbReference>
<dbReference type="Proteomes" id="UP001165679">
    <property type="component" value="Unassembled WGS sequence"/>
</dbReference>